<dbReference type="EMBL" id="JBHSIU010000041">
    <property type="protein sequence ID" value="MFC5002001.1"/>
    <property type="molecule type" value="Genomic_DNA"/>
</dbReference>
<reference evidence="3" key="1">
    <citation type="journal article" date="2019" name="Int. J. Syst. Evol. Microbiol.">
        <title>The Global Catalogue of Microorganisms (GCM) 10K type strain sequencing project: providing services to taxonomists for standard genome sequencing and annotation.</title>
        <authorList>
            <consortium name="The Broad Institute Genomics Platform"/>
            <consortium name="The Broad Institute Genome Sequencing Center for Infectious Disease"/>
            <person name="Wu L."/>
            <person name="Ma J."/>
        </authorList>
    </citation>
    <scope>NUCLEOTIDE SEQUENCE [LARGE SCALE GENOMIC DNA]</scope>
    <source>
        <strain evidence="3">CGMCC 4.7152</strain>
    </source>
</reference>
<name>A0ABV9W2S8_9ACTN</name>
<keyword evidence="1" id="KW-0472">Membrane</keyword>
<dbReference type="RefSeq" id="WP_380119678.1">
    <property type="nucleotide sequence ID" value="NZ_JBHSIU010000041.1"/>
</dbReference>
<evidence type="ECO:0000313" key="2">
    <source>
        <dbReference type="EMBL" id="MFC5002001.1"/>
    </source>
</evidence>
<keyword evidence="3" id="KW-1185">Reference proteome</keyword>
<evidence type="ECO:0000256" key="1">
    <source>
        <dbReference type="SAM" id="Phobius"/>
    </source>
</evidence>
<evidence type="ECO:0000313" key="3">
    <source>
        <dbReference type="Proteomes" id="UP001595912"/>
    </source>
</evidence>
<keyword evidence="1" id="KW-1133">Transmembrane helix</keyword>
<keyword evidence="1" id="KW-0812">Transmembrane</keyword>
<protein>
    <recommendedName>
        <fullName evidence="4">Transposase</fullName>
    </recommendedName>
</protein>
<sequence length="166" mass="18680">MFAWHYDQDAIQGEAATDGWYTLLSNLPPADADPAEILRRHKNQPAVEQGYATIKGTLAVAPMFLQHNRRITALITVICLALLIFSLIEREVRTNLAAQGHTDMVGFYGYDNRPARPTGRLILQALHDLRLIPAHNQQPPKIPHPGWLQAQLLTLLNVDPTQPRWP</sequence>
<organism evidence="2 3">
    <name type="scientific">Dactylosporangium cerinum</name>
    <dbReference type="NCBI Taxonomy" id="1434730"/>
    <lineage>
        <taxon>Bacteria</taxon>
        <taxon>Bacillati</taxon>
        <taxon>Actinomycetota</taxon>
        <taxon>Actinomycetes</taxon>
        <taxon>Micromonosporales</taxon>
        <taxon>Micromonosporaceae</taxon>
        <taxon>Dactylosporangium</taxon>
    </lineage>
</organism>
<feature type="transmembrane region" description="Helical" evidence="1">
    <location>
        <begin position="71"/>
        <end position="88"/>
    </location>
</feature>
<accession>A0ABV9W2S8</accession>
<gene>
    <name evidence="2" type="ORF">ACFPIJ_29730</name>
</gene>
<evidence type="ECO:0008006" key="4">
    <source>
        <dbReference type="Google" id="ProtNLM"/>
    </source>
</evidence>
<comment type="caution">
    <text evidence="2">The sequence shown here is derived from an EMBL/GenBank/DDBJ whole genome shotgun (WGS) entry which is preliminary data.</text>
</comment>
<dbReference type="Proteomes" id="UP001595912">
    <property type="component" value="Unassembled WGS sequence"/>
</dbReference>
<proteinExistence type="predicted"/>